<dbReference type="STRING" id="1121884.SAMN02745131_01343"/>
<dbReference type="Proteomes" id="UP000184048">
    <property type="component" value="Unassembled WGS sequence"/>
</dbReference>
<organism evidence="1 2">
    <name type="scientific">Flavisolibacter ginsengisoli DSM 18119</name>
    <dbReference type="NCBI Taxonomy" id="1121884"/>
    <lineage>
        <taxon>Bacteria</taxon>
        <taxon>Pseudomonadati</taxon>
        <taxon>Bacteroidota</taxon>
        <taxon>Chitinophagia</taxon>
        <taxon>Chitinophagales</taxon>
        <taxon>Chitinophagaceae</taxon>
        <taxon>Flavisolibacter</taxon>
    </lineage>
</organism>
<sequence>MQNGFMWRAFTALYFLLLSLLPAVFPSSRAAAQGDLLVAPKRVVFEGRERYKELTLSNTGKDTARYAISFIHYRMSEDGSLKQLPSDDSSLLFADKFVRFFPRSVTLLPGESQVVRLQLTKTGQMENGEFRSHLYLRSIPQQIPSGDTVIKTTDRNAITIKLNAVFGIAVPVILRVGESTTKVDVSHGSFQPSDKPFVKITLNRAGNMSCYGDIMVEYISPSGRVTKIGELNGIAVYTPLQKREVKLSLRTIPGIDYKAGKLHVVYQSTESNSQNSIGQTEIYLN</sequence>
<gene>
    <name evidence="1" type="ORF">SAMN02745131_01343</name>
</gene>
<evidence type="ECO:0000313" key="1">
    <source>
        <dbReference type="EMBL" id="SHE88751.1"/>
    </source>
</evidence>
<accession>A0A1M4X5M3</accession>
<proteinExistence type="predicted"/>
<reference evidence="1 2" key="1">
    <citation type="submission" date="2016-11" db="EMBL/GenBank/DDBJ databases">
        <authorList>
            <person name="Jaros S."/>
            <person name="Januszkiewicz K."/>
            <person name="Wedrychowicz H."/>
        </authorList>
    </citation>
    <scope>NUCLEOTIDE SEQUENCE [LARGE SCALE GENOMIC DNA]</scope>
    <source>
        <strain evidence="1 2">DSM 18119</strain>
    </source>
</reference>
<protein>
    <recommendedName>
        <fullName evidence="3">Molecular chaperone</fullName>
    </recommendedName>
</protein>
<dbReference type="EMBL" id="FQUU01000004">
    <property type="protein sequence ID" value="SHE88751.1"/>
    <property type="molecule type" value="Genomic_DNA"/>
</dbReference>
<name>A0A1M4X5M3_9BACT</name>
<evidence type="ECO:0008006" key="3">
    <source>
        <dbReference type="Google" id="ProtNLM"/>
    </source>
</evidence>
<keyword evidence="2" id="KW-1185">Reference proteome</keyword>
<dbReference type="InterPro" id="IPR008962">
    <property type="entry name" value="PapD-like_sf"/>
</dbReference>
<dbReference type="OrthoDB" id="6658153at2"/>
<dbReference type="SUPFAM" id="SSF49354">
    <property type="entry name" value="PapD-like"/>
    <property type="match status" value="1"/>
</dbReference>
<evidence type="ECO:0000313" key="2">
    <source>
        <dbReference type="Proteomes" id="UP000184048"/>
    </source>
</evidence>
<dbReference type="AlphaFoldDB" id="A0A1M4X5M3"/>
<dbReference type="RefSeq" id="WP_139256354.1">
    <property type="nucleotide sequence ID" value="NZ_FQUU01000004.1"/>
</dbReference>